<evidence type="ECO:0000313" key="3">
    <source>
        <dbReference type="Proteomes" id="UP000324298"/>
    </source>
</evidence>
<keyword evidence="1" id="KW-0732">Signal</keyword>
<sequence length="185" mass="19525">MKKLLIIITILLIPAFSFAATQTANVAMTYSSPLSITEITPWSLPLQFWNPRNYGAAAISNADLSLTTTKFGGTVAPLNGQTPGCFKVTGQGGMSYTISGLTWTSMSGDKSGTITLGANTFVASTSTVSCADALTQAYSTWVSTRTMAAGGVQYISYKFSGLTLSFSSNLPQNYSLASMLTLSYN</sequence>
<protein>
    <submittedName>
        <fullName evidence="2">Uncharacterized protein</fullName>
    </submittedName>
</protein>
<keyword evidence="3" id="KW-1185">Reference proteome</keyword>
<proteinExistence type="predicted"/>
<evidence type="ECO:0000256" key="1">
    <source>
        <dbReference type="SAM" id="SignalP"/>
    </source>
</evidence>
<comment type="caution">
    <text evidence="2">The sequence shown here is derived from an EMBL/GenBank/DDBJ whole genome shotgun (WGS) entry which is preliminary data.</text>
</comment>
<dbReference type="RefSeq" id="WP_149309660.1">
    <property type="nucleotide sequence ID" value="NZ_SRSD01000012.1"/>
</dbReference>
<dbReference type="EMBL" id="SRSD01000012">
    <property type="protein sequence ID" value="KAA0888091.1"/>
    <property type="molecule type" value="Genomic_DNA"/>
</dbReference>
<reference evidence="2 3" key="1">
    <citation type="submission" date="2019-04" db="EMBL/GenBank/DDBJ databases">
        <title>Geobacter ruber sp. nov., ferric-reducing bacteria isolated from paddy soil.</title>
        <authorList>
            <person name="Xu Z."/>
            <person name="Masuda Y."/>
            <person name="Itoh H."/>
            <person name="Senoo K."/>
        </authorList>
    </citation>
    <scope>NUCLEOTIDE SEQUENCE [LARGE SCALE GENOMIC DNA]</scope>
    <source>
        <strain evidence="2 3">Red88</strain>
    </source>
</reference>
<dbReference type="Proteomes" id="UP000324298">
    <property type="component" value="Unassembled WGS sequence"/>
</dbReference>
<gene>
    <name evidence="2" type="ORF">ET418_16965</name>
</gene>
<organism evidence="2 3">
    <name type="scientific">Oryzomonas rubra</name>
    <dbReference type="NCBI Taxonomy" id="2509454"/>
    <lineage>
        <taxon>Bacteria</taxon>
        <taxon>Pseudomonadati</taxon>
        <taxon>Thermodesulfobacteriota</taxon>
        <taxon>Desulfuromonadia</taxon>
        <taxon>Geobacterales</taxon>
        <taxon>Geobacteraceae</taxon>
        <taxon>Oryzomonas</taxon>
    </lineage>
</organism>
<accession>A0A5A9X8Y2</accession>
<dbReference type="AlphaFoldDB" id="A0A5A9X8Y2"/>
<name>A0A5A9X8Y2_9BACT</name>
<evidence type="ECO:0000313" key="2">
    <source>
        <dbReference type="EMBL" id="KAA0888091.1"/>
    </source>
</evidence>
<feature type="signal peptide" evidence="1">
    <location>
        <begin position="1"/>
        <end position="19"/>
    </location>
</feature>
<feature type="chain" id="PRO_5022747649" evidence="1">
    <location>
        <begin position="20"/>
        <end position="185"/>
    </location>
</feature>